<protein>
    <submittedName>
        <fullName evidence="1">12005_t:CDS:1</fullName>
    </submittedName>
</protein>
<dbReference type="AlphaFoldDB" id="A0A9N9CKS8"/>
<dbReference type="Proteomes" id="UP000789706">
    <property type="component" value="Unassembled WGS sequence"/>
</dbReference>
<comment type="caution">
    <text evidence="1">The sequence shown here is derived from an EMBL/GenBank/DDBJ whole genome shotgun (WGS) entry which is preliminary data.</text>
</comment>
<keyword evidence="2" id="KW-1185">Reference proteome</keyword>
<name>A0A9N9CKS8_9GLOM</name>
<dbReference type="EMBL" id="CAJVPK010002126">
    <property type="protein sequence ID" value="CAG8606836.1"/>
    <property type="molecule type" value="Genomic_DNA"/>
</dbReference>
<reference evidence="1" key="1">
    <citation type="submission" date="2021-06" db="EMBL/GenBank/DDBJ databases">
        <authorList>
            <person name="Kallberg Y."/>
            <person name="Tangrot J."/>
            <person name="Rosling A."/>
        </authorList>
    </citation>
    <scope>NUCLEOTIDE SEQUENCE</scope>
    <source>
        <strain evidence="1">AZ414A</strain>
    </source>
</reference>
<evidence type="ECO:0000313" key="2">
    <source>
        <dbReference type="Proteomes" id="UP000789706"/>
    </source>
</evidence>
<feature type="non-terminal residue" evidence="1">
    <location>
        <position position="1"/>
    </location>
</feature>
<dbReference type="OrthoDB" id="2408168at2759"/>
<evidence type="ECO:0000313" key="1">
    <source>
        <dbReference type="EMBL" id="CAG8606836.1"/>
    </source>
</evidence>
<gene>
    <name evidence="1" type="ORF">DEBURN_LOCUS9787</name>
</gene>
<accession>A0A9N9CKS8</accession>
<proteinExistence type="predicted"/>
<sequence length="274" mass="31917">TNQKQLVATPGSQWSNKELEYFKIECANVKDFKNFFQESPPKIESFFEKVKEALSIDISRQDAVEKTDWGSIKCKEIFKLAKSILAVTKVHPNVEGTVDNLARRILELFDYDEGDLYIQSRNEVKLEMCGSQTYAKPDLCVELYNLQIKLLIQEDKSYKASNQDTDAEFQVIAEAIVSFQENSKIKKFKPPLESQLIPCITLLGTYPTFYLFEVTRKLSECVKMGNRPEEKTIVKKYDFPVLPYLFKDVMLVQEHRKHIFQCYEAFKKFVVRNN</sequence>
<organism evidence="1 2">
    <name type="scientific">Diversispora eburnea</name>
    <dbReference type="NCBI Taxonomy" id="1213867"/>
    <lineage>
        <taxon>Eukaryota</taxon>
        <taxon>Fungi</taxon>
        <taxon>Fungi incertae sedis</taxon>
        <taxon>Mucoromycota</taxon>
        <taxon>Glomeromycotina</taxon>
        <taxon>Glomeromycetes</taxon>
        <taxon>Diversisporales</taxon>
        <taxon>Diversisporaceae</taxon>
        <taxon>Diversispora</taxon>
    </lineage>
</organism>